<sequence>MNLGAQLSGMHLEAPESGICNPKMGISSLEEDLRIEDYLNDKLQTISDLNGIDDLIHNVEIQQKQLKRQLQDISVELTEALMASKNRASVILEKIEEFKTQQKNANEHLVTVLYQNTPELALCTIKSPMEQLRRIKLTHKYLDLLKNVELLKEESQKHLHIDPKLSLEPYIRLKNISKLLQKLHGPTEGSAVHLVTYVQESTAQLLVEIEKILCQKFEKLLEDSQWPNSEYLVTDEWKEYFKALLELQMLDETNAKESLILLPMRILTQTFVLKFRYHFMSDKPTNHPNRLGDYFFEWFLMTVEKWELFLRGNAGPLLTAHFRGSPLSGNSIYIDPVSAFITSLLPVLREKVESLCKNISSQPQLMSRFIAQVMDFDDALRSKFGYDGGSVENGWCGLIMDVLPSLFEGWFAAEKKFALDRYHEIVLSKNSGEIDYDTSTLGKTKSSYGATLITDLIVTITSKYCRLQKFSHKMAFLTGIQAEILDLYFGRLSDALEYFQTATSAIGRTLHGVTKEELEELQGVKGLDKLCRVFCSSEHLISELKDWSNEEFFIVLFDQLQNMLASNNQEIEGINSETTGMIKKSVSLSLNSDNGGSFFGISIEGFERLRNKAEALISEVINYEIPSLFRPYIFQPHWTIASDSVTSNTTIDLISPELDQPVQTLQIYVQFLCQTIAYAPFRRVMRHILKNIEDLLCNDLLFHRNFSYLGSTRFSRDVCTINKLINNWTSQVNRLPFDLPKLREGTLLLSLPDNLISEGKKSLKEAFLALFSSNEEASEMLKNMGLAHLSISQARTIVGRRIIENSEEDENY</sequence>
<evidence type="ECO:0000313" key="1">
    <source>
        <dbReference type="EMBL" id="CAD6503052.1"/>
    </source>
</evidence>
<dbReference type="PROSITE" id="PS51386">
    <property type="entry name" value="RINT1_TIP20"/>
    <property type="match status" value="1"/>
</dbReference>
<dbReference type="GO" id="GO:0006890">
    <property type="term" value="P:retrograde vesicle-mediated transport, Golgi to endoplasmic reticulum"/>
    <property type="evidence" value="ECO:0007669"/>
    <property type="project" value="InterPro"/>
</dbReference>
<dbReference type="Pfam" id="PF04437">
    <property type="entry name" value="RINT1_TIP1"/>
    <property type="match status" value="1"/>
</dbReference>
<dbReference type="Proteomes" id="UP000683417">
    <property type="component" value="Unassembled WGS sequence"/>
</dbReference>
<dbReference type="InterPro" id="IPR007528">
    <property type="entry name" value="RINT1_Tip20"/>
</dbReference>
<dbReference type="GO" id="GO:0070939">
    <property type="term" value="C:Dsl1/NZR complex"/>
    <property type="evidence" value="ECO:0007669"/>
    <property type="project" value="InterPro"/>
</dbReference>
<gene>
    <name evidence="1" type="ORF">BGTH12_LOCUS4410</name>
</gene>
<dbReference type="EMBL" id="CAJHIT010000007">
    <property type="protein sequence ID" value="CAD6503052.1"/>
    <property type="molecule type" value="Genomic_DNA"/>
</dbReference>
<dbReference type="GO" id="GO:0006888">
    <property type="term" value="P:endoplasmic reticulum to Golgi vesicle-mediated transport"/>
    <property type="evidence" value="ECO:0007669"/>
    <property type="project" value="InterPro"/>
</dbReference>
<proteinExistence type="predicted"/>
<name>A0A9W4D362_BLUGR</name>
<dbReference type="AlphaFoldDB" id="A0A9W4D362"/>
<comment type="caution">
    <text evidence="1">The sequence shown here is derived from an EMBL/GenBank/DDBJ whole genome shotgun (WGS) entry which is preliminary data.</text>
</comment>
<reference evidence="1" key="1">
    <citation type="submission" date="2020-10" db="EMBL/GenBank/DDBJ databases">
        <authorList>
            <person name="Muller C M."/>
        </authorList>
    </citation>
    <scope>NUCLEOTIDE SEQUENCE</scope>
    <source>
        <strain evidence="1">THUN-12</strain>
    </source>
</reference>
<dbReference type="GO" id="GO:0060628">
    <property type="term" value="P:regulation of ER to Golgi vesicle-mediated transport"/>
    <property type="evidence" value="ECO:0007669"/>
    <property type="project" value="TreeGrafter"/>
</dbReference>
<protein>
    <submittedName>
        <fullName evidence="1">BgTH12-02723</fullName>
    </submittedName>
</protein>
<dbReference type="PANTHER" id="PTHR13520">
    <property type="entry name" value="RAD50-INTERACTING PROTEIN 1 RINT-1"/>
    <property type="match status" value="1"/>
</dbReference>
<accession>A0A9W4D362</accession>
<dbReference type="PANTHER" id="PTHR13520:SF0">
    <property type="entry name" value="RAD50-INTERACTING PROTEIN 1"/>
    <property type="match status" value="1"/>
</dbReference>
<evidence type="ECO:0000313" key="2">
    <source>
        <dbReference type="Proteomes" id="UP000683417"/>
    </source>
</evidence>
<organism evidence="1 2">
    <name type="scientific">Blumeria graminis f. sp. triticale</name>
    <dbReference type="NCBI Taxonomy" id="1689686"/>
    <lineage>
        <taxon>Eukaryota</taxon>
        <taxon>Fungi</taxon>
        <taxon>Dikarya</taxon>
        <taxon>Ascomycota</taxon>
        <taxon>Pezizomycotina</taxon>
        <taxon>Leotiomycetes</taxon>
        <taxon>Erysiphales</taxon>
        <taxon>Erysiphaceae</taxon>
        <taxon>Blumeria</taxon>
    </lineage>
</organism>